<dbReference type="InterPro" id="IPR009097">
    <property type="entry name" value="Cyclic_Pdiesterase"/>
</dbReference>
<evidence type="ECO:0000313" key="1">
    <source>
        <dbReference type="EMBL" id="PKF71257.1"/>
    </source>
</evidence>
<accession>A0A2I0CQ25</accession>
<evidence type="ECO:0000313" key="2">
    <source>
        <dbReference type="Proteomes" id="UP000242861"/>
    </source>
</evidence>
<reference evidence="2" key="1">
    <citation type="submission" date="2017-12" db="EMBL/GenBank/DDBJ databases">
        <authorList>
            <person name="Yu X.-Y."/>
        </authorList>
    </citation>
    <scope>NUCLEOTIDE SEQUENCE [LARGE SCALE GENOMIC DNA]</scope>
    <source>
        <strain evidence="2">ZYSR67-Z</strain>
    </source>
</reference>
<comment type="caution">
    <text evidence="1">The sequence shown here is derived from an EMBL/GenBank/DDBJ whole genome shotgun (WGS) entry which is preliminary data.</text>
</comment>
<sequence>MPRRSPHCAHRARSEQMRQIDAAQFPRHTLPAELRDYPRWHRGRPHYAVWMVEVQQPALLAYIQQLQEQLADLLHPPGARQPHLTLFVCGFPQANQRYADDFTPARLDSQLQHLRPRAGSACVLPLGAADSFASAAFIPVYDPQQRLANWRQALAAGSREIRQAEYIAHITLGLYRQRIAAATLRQRLAALPMPQHALQVERLDYAHYASSDQFSRLERQLSISLAPR</sequence>
<proteinExistence type="predicted"/>
<dbReference type="Pfam" id="PF13563">
    <property type="entry name" value="2_5_RNA_ligase2"/>
    <property type="match status" value="1"/>
</dbReference>
<dbReference type="GO" id="GO:0016874">
    <property type="term" value="F:ligase activity"/>
    <property type="evidence" value="ECO:0007669"/>
    <property type="project" value="UniProtKB-KW"/>
</dbReference>
<keyword evidence="1" id="KW-0436">Ligase</keyword>
<dbReference type="AlphaFoldDB" id="A0A2I0CQ25"/>
<dbReference type="SUPFAM" id="SSF55144">
    <property type="entry name" value="LigT-like"/>
    <property type="match status" value="1"/>
</dbReference>
<gene>
    <name evidence="1" type="ORF">CW360_08885</name>
</gene>
<dbReference type="Proteomes" id="UP000242861">
    <property type="component" value="Unassembled WGS sequence"/>
</dbReference>
<name>A0A2I0CQ25_9PSED</name>
<dbReference type="EMBL" id="PIYS01000015">
    <property type="protein sequence ID" value="PKF71257.1"/>
    <property type="molecule type" value="Genomic_DNA"/>
</dbReference>
<protein>
    <submittedName>
        <fullName evidence="1">2'-5' RNA ligase</fullName>
    </submittedName>
</protein>
<organism evidence="1 2">
    <name type="scientific">Pseudomonas fluvialis</name>
    <dbReference type="NCBI Taxonomy" id="1793966"/>
    <lineage>
        <taxon>Bacteria</taxon>
        <taxon>Pseudomonadati</taxon>
        <taxon>Pseudomonadota</taxon>
        <taxon>Gammaproteobacteria</taxon>
        <taxon>Pseudomonadales</taxon>
        <taxon>Pseudomonadaceae</taxon>
        <taxon>Pseudomonas</taxon>
    </lineage>
</organism>
<dbReference type="Gene3D" id="3.90.1140.10">
    <property type="entry name" value="Cyclic phosphodiesterase"/>
    <property type="match status" value="1"/>
</dbReference>